<feature type="compositionally biased region" description="Basic and acidic residues" evidence="8">
    <location>
        <begin position="23"/>
        <end position="40"/>
    </location>
</feature>
<dbReference type="EMBL" id="KZ819321">
    <property type="protein sequence ID" value="PWN23811.1"/>
    <property type="molecule type" value="Genomic_DNA"/>
</dbReference>
<evidence type="ECO:0000256" key="4">
    <source>
        <dbReference type="ARBA" id="ARBA00019827"/>
    </source>
</evidence>
<dbReference type="RefSeq" id="XP_025350971.1">
    <property type="nucleotide sequence ID" value="XM_025490557.1"/>
</dbReference>
<evidence type="ECO:0000256" key="1">
    <source>
        <dbReference type="ARBA" id="ARBA00004604"/>
    </source>
</evidence>
<keyword evidence="10" id="KW-1185">Reference proteome</keyword>
<keyword evidence="7" id="KW-0539">Nucleus</keyword>
<dbReference type="AlphaFoldDB" id="A0A316UHJ5"/>
<reference evidence="9 10" key="1">
    <citation type="journal article" date="2018" name="Mol. Biol. Evol.">
        <title>Broad Genomic Sampling Reveals a Smut Pathogenic Ancestry of the Fungal Clade Ustilaginomycotina.</title>
        <authorList>
            <person name="Kijpornyongpan T."/>
            <person name="Mondo S.J."/>
            <person name="Barry K."/>
            <person name="Sandor L."/>
            <person name="Lee J."/>
            <person name="Lipzen A."/>
            <person name="Pangilinan J."/>
            <person name="LaButti K."/>
            <person name="Hainaut M."/>
            <person name="Henrissat B."/>
            <person name="Grigoriev I.V."/>
            <person name="Spatafora J.W."/>
            <person name="Aime M.C."/>
        </authorList>
    </citation>
    <scope>NUCLEOTIDE SEQUENCE [LARGE SCALE GENOMIC DNA]</scope>
    <source>
        <strain evidence="9 10">MCA 4718</strain>
    </source>
</reference>
<proteinExistence type="inferred from homology"/>
<sequence>MAKPESADRGEGPSQTPSKRPSKGGEEKSRRASAPRDGKAKTHHNGRPRPPFSGSSSKQPGEVGASKIKAALRQTKRLLAKDKLSSDVRQEAERRLASLESDLARKESSEKERKNAERYHKVRFFERQKLVRQIKKVKKEMAEQPEKKRKKLEAELREKRVLLNYVLHYPTAVKYVALFPSSGESPLVKPAEGAPDSEQSRRARQTHESAMAVRQKVEAGMNDGSLSQEPEMELERRASEETSNSVTKRLRLDMNESKDAESEVREKKRKRGQAGALQSGMVPAGGSGGIEGDDFFATGSDDE</sequence>
<feature type="compositionally biased region" description="Basic and acidic residues" evidence="8">
    <location>
        <begin position="79"/>
        <end position="116"/>
    </location>
</feature>
<feature type="region of interest" description="Disordered" evidence="8">
    <location>
        <begin position="1"/>
        <end position="116"/>
    </location>
</feature>
<comment type="similarity">
    <text evidence="2">Belongs to the EFG1 family.</text>
</comment>
<organism evidence="9 10">
    <name type="scientific">Pseudomicrostroma glucosiphilum</name>
    <dbReference type="NCBI Taxonomy" id="1684307"/>
    <lineage>
        <taxon>Eukaryota</taxon>
        <taxon>Fungi</taxon>
        <taxon>Dikarya</taxon>
        <taxon>Basidiomycota</taxon>
        <taxon>Ustilaginomycotina</taxon>
        <taxon>Exobasidiomycetes</taxon>
        <taxon>Microstromatales</taxon>
        <taxon>Microstromatales incertae sedis</taxon>
        <taxon>Pseudomicrostroma</taxon>
    </lineage>
</organism>
<evidence type="ECO:0000256" key="2">
    <source>
        <dbReference type="ARBA" id="ARBA00006916"/>
    </source>
</evidence>
<dbReference type="Proteomes" id="UP000245942">
    <property type="component" value="Unassembled WGS sequence"/>
</dbReference>
<dbReference type="GeneID" id="37012291"/>
<evidence type="ECO:0000256" key="6">
    <source>
        <dbReference type="ARBA" id="ARBA00023054"/>
    </source>
</evidence>
<dbReference type="PANTHER" id="PTHR33911">
    <property type="entry name" value="RRNA-PROCESSING PROTEIN EFG1"/>
    <property type="match status" value="1"/>
</dbReference>
<feature type="compositionally biased region" description="Basic and acidic residues" evidence="8">
    <location>
        <begin position="1"/>
        <end position="11"/>
    </location>
</feature>
<evidence type="ECO:0000256" key="8">
    <source>
        <dbReference type="SAM" id="MobiDB-lite"/>
    </source>
</evidence>
<evidence type="ECO:0000256" key="5">
    <source>
        <dbReference type="ARBA" id="ARBA00022552"/>
    </source>
</evidence>
<dbReference type="Pfam" id="PF10153">
    <property type="entry name" value="Efg1"/>
    <property type="match status" value="1"/>
</dbReference>
<dbReference type="InterPro" id="IPR050786">
    <property type="entry name" value="EFG1_rRNA-proc"/>
</dbReference>
<evidence type="ECO:0000313" key="9">
    <source>
        <dbReference type="EMBL" id="PWN23811.1"/>
    </source>
</evidence>
<feature type="compositionally biased region" description="Basic and acidic residues" evidence="8">
    <location>
        <begin position="250"/>
        <end position="266"/>
    </location>
</feature>
<evidence type="ECO:0000256" key="3">
    <source>
        <dbReference type="ARBA" id="ARBA00018689"/>
    </source>
</evidence>
<protein>
    <recommendedName>
        <fullName evidence="3">rRNA-processing protein EFG1</fullName>
    </recommendedName>
    <alternativeName>
        <fullName evidence="4">rRNA-processing protein efg1</fullName>
    </alternativeName>
</protein>
<dbReference type="GO" id="GO:0000462">
    <property type="term" value="P:maturation of SSU-rRNA from tricistronic rRNA transcript (SSU-rRNA, 5.8S rRNA, LSU-rRNA)"/>
    <property type="evidence" value="ECO:0007669"/>
    <property type="project" value="TreeGrafter"/>
</dbReference>
<accession>A0A316UHJ5</accession>
<feature type="region of interest" description="Disordered" evidence="8">
    <location>
        <begin position="184"/>
        <end position="303"/>
    </location>
</feature>
<dbReference type="InterPro" id="IPR019310">
    <property type="entry name" value="Efg1"/>
</dbReference>
<dbReference type="PANTHER" id="PTHR33911:SF1">
    <property type="entry name" value="RRNA-PROCESSING PROTEIN EFG1"/>
    <property type="match status" value="1"/>
</dbReference>
<evidence type="ECO:0000256" key="7">
    <source>
        <dbReference type="ARBA" id="ARBA00023242"/>
    </source>
</evidence>
<dbReference type="STRING" id="1684307.A0A316UHJ5"/>
<dbReference type="OrthoDB" id="47732at2759"/>
<evidence type="ECO:0000313" key="10">
    <source>
        <dbReference type="Proteomes" id="UP000245942"/>
    </source>
</evidence>
<keyword evidence="5" id="KW-0698">rRNA processing</keyword>
<name>A0A316UHJ5_9BASI</name>
<comment type="subcellular location">
    <subcellularLocation>
        <location evidence="1">Nucleus</location>
        <location evidence="1">Nucleolus</location>
    </subcellularLocation>
</comment>
<dbReference type="GO" id="GO:0030688">
    <property type="term" value="C:preribosome, small subunit precursor"/>
    <property type="evidence" value="ECO:0007669"/>
    <property type="project" value="TreeGrafter"/>
</dbReference>
<feature type="compositionally biased region" description="Basic and acidic residues" evidence="8">
    <location>
        <begin position="198"/>
        <end position="207"/>
    </location>
</feature>
<dbReference type="GO" id="GO:0005730">
    <property type="term" value="C:nucleolus"/>
    <property type="evidence" value="ECO:0007669"/>
    <property type="project" value="UniProtKB-SubCell"/>
</dbReference>
<gene>
    <name evidence="9" type="ORF">BCV69DRAFT_254515</name>
</gene>
<keyword evidence="6" id="KW-0175">Coiled coil</keyword>